<dbReference type="Proteomes" id="UP000214973">
    <property type="component" value="Chromosome 1"/>
</dbReference>
<sequence length="234" mass="27105">MMNITFLSHSGFLVDDGKRCYVFDYYKDPNNTVWQLAKRGRELWFFVSHIHQDHFNPSITEFDGPNTRYICHKDVPLEGKVKKCITMRPGQDAAMDDVGIHMYGSTDEGGSFYVKTNTANIDSDSIFHAGDLNWWHWLGDTPENNADAKRMAWREFKELEGLSVDVAMFPVDNRLEAAQEWGVIEFLRRVTVNKMLIPMHLNGPQWHPSIYFEALYPEVTIWHPQKDGDECTIA</sequence>
<dbReference type="PANTHER" id="PTHR42967">
    <property type="entry name" value="METAL DEPENDENT HYDROLASE"/>
    <property type="match status" value="1"/>
</dbReference>
<keyword evidence="2" id="KW-1185">Reference proteome</keyword>
<dbReference type="EMBL" id="LT906470">
    <property type="protein sequence ID" value="SNV75374.1"/>
    <property type="molecule type" value="Genomic_DNA"/>
</dbReference>
<dbReference type="AlphaFoldDB" id="A0A239ZX38"/>
<dbReference type="SUPFAM" id="SSF56281">
    <property type="entry name" value="Metallo-hydrolase/oxidoreductase"/>
    <property type="match status" value="1"/>
</dbReference>
<reference evidence="1 2" key="1">
    <citation type="submission" date="2017-06" db="EMBL/GenBank/DDBJ databases">
        <authorList>
            <consortium name="Pathogen Informatics"/>
        </authorList>
    </citation>
    <scope>NUCLEOTIDE SEQUENCE [LARGE SCALE GENOMIC DNA]</scope>
    <source>
        <strain evidence="1 2">NCTC12018</strain>
    </source>
</reference>
<dbReference type="PANTHER" id="PTHR42967:SF1">
    <property type="entry name" value="MBL FOLD METALLO-HYDROLASE"/>
    <property type="match status" value="1"/>
</dbReference>
<evidence type="ECO:0000313" key="1">
    <source>
        <dbReference type="EMBL" id="SNV75374.1"/>
    </source>
</evidence>
<accession>A0A239ZX38</accession>
<protein>
    <submittedName>
        <fullName evidence="1">Beta-lactamase superfamily domain</fullName>
    </submittedName>
</protein>
<evidence type="ECO:0000313" key="2">
    <source>
        <dbReference type="Proteomes" id="UP000214973"/>
    </source>
</evidence>
<dbReference type="Gene3D" id="3.60.15.10">
    <property type="entry name" value="Ribonuclease Z/Hydroxyacylglutathione hydrolase-like"/>
    <property type="match status" value="1"/>
</dbReference>
<proteinExistence type="predicted"/>
<organism evidence="1 2">
    <name type="scientific">Veillonella rodentium</name>
    <dbReference type="NCBI Taxonomy" id="248315"/>
    <lineage>
        <taxon>Bacteria</taxon>
        <taxon>Bacillati</taxon>
        <taxon>Bacillota</taxon>
        <taxon>Negativicutes</taxon>
        <taxon>Veillonellales</taxon>
        <taxon>Veillonellaceae</taxon>
        <taxon>Veillonella</taxon>
    </lineage>
</organism>
<name>A0A239ZX38_9FIRM</name>
<dbReference type="KEGG" id="vrm:44547418_01803"/>
<dbReference type="InterPro" id="IPR036866">
    <property type="entry name" value="RibonucZ/Hydroxyglut_hydro"/>
</dbReference>
<gene>
    <name evidence="1" type="ORF">SAMEA44547418_01803</name>
</gene>
<dbReference type="RefSeq" id="WP_095066583.1">
    <property type="nucleotide sequence ID" value="NZ_LT906470.1"/>
</dbReference>